<name>A0A3E0TQQ4_9GAMM</name>
<protein>
    <submittedName>
        <fullName evidence="1">Uncharacterized protein</fullName>
    </submittedName>
</protein>
<evidence type="ECO:0000313" key="2">
    <source>
        <dbReference type="Proteomes" id="UP000256478"/>
    </source>
</evidence>
<reference evidence="1 2" key="1">
    <citation type="submission" date="2018-08" db="EMBL/GenBank/DDBJ databases">
        <title>Thalassotalea euphylliae genome.</title>
        <authorList>
            <person name="Summers S."/>
            <person name="Rice S.A."/>
            <person name="Freckelton M.L."/>
            <person name="Nedved B.T."/>
            <person name="Hadfield M.G."/>
        </authorList>
    </citation>
    <scope>NUCLEOTIDE SEQUENCE [LARGE SCALE GENOMIC DNA]</scope>
    <source>
        <strain evidence="1 2">H1</strain>
    </source>
</reference>
<sequence>MNKDELRELYNDESMRLLGVTPTEEDVDKLYQTYLNAVDFTESDNDILFSLDENGELHTSFKPHKLFPETFPENS</sequence>
<gene>
    <name evidence="1" type="ORF">DXX93_10385</name>
</gene>
<proteinExistence type="predicted"/>
<accession>A0A3E0TQQ4</accession>
<dbReference type="Proteomes" id="UP000256478">
    <property type="component" value="Unassembled WGS sequence"/>
</dbReference>
<evidence type="ECO:0000313" key="1">
    <source>
        <dbReference type="EMBL" id="REL26936.1"/>
    </source>
</evidence>
<dbReference type="EMBL" id="QUOU01000001">
    <property type="protein sequence ID" value="REL26936.1"/>
    <property type="molecule type" value="Genomic_DNA"/>
</dbReference>
<comment type="caution">
    <text evidence="1">The sequence shown here is derived from an EMBL/GenBank/DDBJ whole genome shotgun (WGS) entry which is preliminary data.</text>
</comment>
<organism evidence="1 2">
    <name type="scientific">Thalassotalea euphylliae</name>
    <dbReference type="NCBI Taxonomy" id="1655234"/>
    <lineage>
        <taxon>Bacteria</taxon>
        <taxon>Pseudomonadati</taxon>
        <taxon>Pseudomonadota</taxon>
        <taxon>Gammaproteobacteria</taxon>
        <taxon>Alteromonadales</taxon>
        <taxon>Colwelliaceae</taxon>
        <taxon>Thalassotalea</taxon>
    </lineage>
</organism>
<dbReference type="AlphaFoldDB" id="A0A3E0TQQ4"/>
<dbReference type="RefSeq" id="WP_116008037.1">
    <property type="nucleotide sequence ID" value="NZ_QUOU01000001.1"/>
</dbReference>